<comment type="caution">
    <text evidence="2">The sequence shown here is derived from an EMBL/GenBank/DDBJ whole genome shotgun (WGS) entry which is preliminary data.</text>
</comment>
<sequence>MGFTSVPDQAIDILKQWAKDKVTGIESLTGDASNRSYFRVHLEKGGKSDGQTVILMVRRAPEGFRGSEEKTAPSEGLPPDDPFVVIGQFLEKNRLPVPAIHYHSPDGDIMIQEDLGDETLSDAFVRYPDNEVSLRAKSVELLLDLQSLNPGSDMGWMRKRPFSRELYVWEFDHFLEYGVNSTTPADIEVLKNSFSNMSEMLAGSLPGVLLHRDYHSRNLMLNEKGDLTLIDFQDMRIGSPLYDLSSFLFDAYRPVSPALLDRILIDYEKEARKRKIVPSSVSALTLRSLLATHAFQRNLKACGRFFYIDRVKGNPSYLASVPQTHKNLEFLAGWEPSLQSSWSLIRPLLKDPADA</sequence>
<proteinExistence type="predicted"/>
<protein>
    <recommendedName>
        <fullName evidence="1">Aminoglycoside phosphotransferase domain-containing protein</fullName>
    </recommendedName>
</protein>
<dbReference type="InterPro" id="IPR011009">
    <property type="entry name" value="Kinase-like_dom_sf"/>
</dbReference>
<dbReference type="EMBL" id="DTMM01000120">
    <property type="protein sequence ID" value="HFT93518.1"/>
    <property type="molecule type" value="Genomic_DNA"/>
</dbReference>
<dbReference type="AlphaFoldDB" id="A0A7C3LY17"/>
<dbReference type="InterPro" id="IPR002575">
    <property type="entry name" value="Aminoglycoside_PTrfase"/>
</dbReference>
<evidence type="ECO:0000259" key="1">
    <source>
        <dbReference type="Pfam" id="PF01636"/>
    </source>
</evidence>
<evidence type="ECO:0000313" key="2">
    <source>
        <dbReference type="EMBL" id="HFT93518.1"/>
    </source>
</evidence>
<name>A0A7C3LY17_9BACT</name>
<organism evidence="2">
    <name type="scientific">Leptospirillum ferriphilum</name>
    <dbReference type="NCBI Taxonomy" id="178606"/>
    <lineage>
        <taxon>Bacteria</taxon>
        <taxon>Pseudomonadati</taxon>
        <taxon>Nitrospirota</taxon>
        <taxon>Nitrospiria</taxon>
        <taxon>Nitrospirales</taxon>
        <taxon>Nitrospiraceae</taxon>
        <taxon>Leptospirillum</taxon>
    </lineage>
</organism>
<feature type="domain" description="Aminoglycoside phosphotransferase" evidence="1">
    <location>
        <begin position="25"/>
        <end position="270"/>
    </location>
</feature>
<gene>
    <name evidence="2" type="ORF">ENX03_06195</name>
</gene>
<accession>A0A7C3LY17</accession>
<dbReference type="Pfam" id="PF01636">
    <property type="entry name" value="APH"/>
    <property type="match status" value="1"/>
</dbReference>
<dbReference type="Gene3D" id="3.30.200.20">
    <property type="entry name" value="Phosphorylase Kinase, domain 1"/>
    <property type="match status" value="1"/>
</dbReference>
<reference evidence="2" key="1">
    <citation type="journal article" date="2020" name="mSystems">
        <title>Genome- and Community-Level Interaction Insights into Carbon Utilization and Element Cycling Functions of Hydrothermarchaeota in Hydrothermal Sediment.</title>
        <authorList>
            <person name="Zhou Z."/>
            <person name="Liu Y."/>
            <person name="Xu W."/>
            <person name="Pan J."/>
            <person name="Luo Z.H."/>
            <person name="Li M."/>
        </authorList>
    </citation>
    <scope>NUCLEOTIDE SEQUENCE [LARGE SCALE GENOMIC DNA]</scope>
    <source>
        <strain evidence="2">SpSt-902</strain>
    </source>
</reference>
<dbReference type="Gene3D" id="3.90.1200.10">
    <property type="match status" value="1"/>
</dbReference>
<dbReference type="SUPFAM" id="SSF56112">
    <property type="entry name" value="Protein kinase-like (PK-like)"/>
    <property type="match status" value="1"/>
</dbReference>